<feature type="domain" description="DSBA-like thioredoxin" evidence="3">
    <location>
        <begin position="10"/>
        <end position="202"/>
    </location>
</feature>
<dbReference type="GO" id="GO:0004364">
    <property type="term" value="F:glutathione transferase activity"/>
    <property type="evidence" value="ECO:0007669"/>
    <property type="project" value="TreeGrafter"/>
</dbReference>
<dbReference type="PANTHER" id="PTHR42943:SF13">
    <property type="entry name" value="GLUTATHIONE S-TRANSFERASE KAPPA-RELATED"/>
    <property type="match status" value="1"/>
</dbReference>
<keyword evidence="1 4" id="KW-0413">Isomerase</keyword>
<evidence type="ECO:0000259" key="3">
    <source>
        <dbReference type="Pfam" id="PF01323"/>
    </source>
</evidence>
<reference evidence="4" key="1">
    <citation type="submission" date="2020-10" db="EMBL/GenBank/DDBJ databases">
        <title>Paenihalocynthiibacter styelae gen. nov., sp. nov., isolated from stalked sea squirt Styela clava.</title>
        <authorList>
            <person name="Kim Y.-O."/>
            <person name="Yoon J.-H."/>
        </authorList>
    </citation>
    <scope>NUCLEOTIDE SEQUENCE</scope>
    <source>
        <strain evidence="4">MYP1-1</strain>
    </source>
</reference>
<comment type="caution">
    <text evidence="4">The sequence shown here is derived from an EMBL/GenBank/DDBJ whole genome shotgun (WGS) entry which is preliminary data.</text>
</comment>
<sequence>MTENPDTPVIEYFYSIHSAFAWIGARKLEDIAKASGRGIIHKPFDFIPVITAANGGTYLNISDARMKYFFGREIDRWAEYRDQPCIHTRPKWHDEPQALASGMVLAAQAQGLNADALSHEILGMHWRDDGNINGRDDLARACQAAGLDAEPLLQAALTPDIQARFIACTDEAITRSVFGSPTYVLDGDMFYGQDHLEMMERATKQPFRPSPE</sequence>
<dbReference type="PIRSF" id="PIRSF006386">
    <property type="entry name" value="HCCAis_GSTk"/>
    <property type="match status" value="1"/>
</dbReference>
<dbReference type="AlphaFoldDB" id="A0A8J7IVC3"/>
<dbReference type="SUPFAM" id="SSF52833">
    <property type="entry name" value="Thioredoxin-like"/>
    <property type="match status" value="1"/>
</dbReference>
<dbReference type="GO" id="GO:0006749">
    <property type="term" value="P:glutathione metabolic process"/>
    <property type="evidence" value="ECO:0007669"/>
    <property type="project" value="TreeGrafter"/>
</dbReference>
<dbReference type="InterPro" id="IPR001853">
    <property type="entry name" value="DSBA-like_thioredoxin_dom"/>
</dbReference>
<dbReference type="GO" id="GO:0004602">
    <property type="term" value="F:glutathione peroxidase activity"/>
    <property type="evidence" value="ECO:0007669"/>
    <property type="project" value="TreeGrafter"/>
</dbReference>
<dbReference type="EMBL" id="JADCKQ010000004">
    <property type="protein sequence ID" value="MBI1493233.1"/>
    <property type="molecule type" value="Genomic_DNA"/>
</dbReference>
<dbReference type="Pfam" id="PF01323">
    <property type="entry name" value="DSBA"/>
    <property type="match status" value="1"/>
</dbReference>
<name>A0A8J7IVC3_9RHOB</name>
<keyword evidence="5" id="KW-1185">Reference proteome</keyword>
<evidence type="ECO:0000256" key="2">
    <source>
        <dbReference type="PIRSR" id="PIRSR006386-1"/>
    </source>
</evidence>
<dbReference type="PANTHER" id="PTHR42943">
    <property type="entry name" value="GLUTATHIONE S-TRANSFERASE KAPPA"/>
    <property type="match status" value="1"/>
</dbReference>
<evidence type="ECO:0000313" key="4">
    <source>
        <dbReference type="EMBL" id="MBI1493233.1"/>
    </source>
</evidence>
<accession>A0A8J7IVC3</accession>
<dbReference type="InterPro" id="IPR051924">
    <property type="entry name" value="GST_Kappa/NadH"/>
</dbReference>
<dbReference type="GO" id="GO:1901170">
    <property type="term" value="P:naphthalene catabolic process"/>
    <property type="evidence" value="ECO:0007669"/>
    <property type="project" value="InterPro"/>
</dbReference>
<dbReference type="RefSeq" id="WP_228848086.1">
    <property type="nucleotide sequence ID" value="NZ_JADCKQ010000004.1"/>
</dbReference>
<dbReference type="CDD" id="cd03022">
    <property type="entry name" value="DsbA_HCCA_Iso"/>
    <property type="match status" value="1"/>
</dbReference>
<evidence type="ECO:0000313" key="5">
    <source>
        <dbReference type="Proteomes" id="UP000640583"/>
    </source>
</evidence>
<feature type="active site" description="Nucleophile" evidence="2">
    <location>
        <position position="18"/>
    </location>
</feature>
<dbReference type="Gene3D" id="3.40.30.10">
    <property type="entry name" value="Glutaredoxin"/>
    <property type="match status" value="1"/>
</dbReference>
<organism evidence="4 5">
    <name type="scientific">Halocynthiibacter styelae</name>
    <dbReference type="NCBI Taxonomy" id="2761955"/>
    <lineage>
        <taxon>Bacteria</taxon>
        <taxon>Pseudomonadati</taxon>
        <taxon>Pseudomonadota</taxon>
        <taxon>Alphaproteobacteria</taxon>
        <taxon>Rhodobacterales</taxon>
        <taxon>Paracoccaceae</taxon>
        <taxon>Halocynthiibacter</taxon>
    </lineage>
</organism>
<comment type="catalytic activity">
    <reaction evidence="1">
        <text>2-hydroxychromene-2-carboxylate = (3E)-4-(2-hydroxyphenyl)-2-oxobut-3-enoate</text>
        <dbReference type="Rhea" id="RHEA:27401"/>
        <dbReference type="ChEBI" id="CHEBI:59350"/>
        <dbReference type="ChEBI" id="CHEBI:59353"/>
        <dbReference type="EC" id="5.99.1.4"/>
    </reaction>
</comment>
<dbReference type="EC" id="5.99.1.4" evidence="1"/>
<comment type="similarity">
    <text evidence="1">Belongs to the GST superfamily. NadH family.</text>
</comment>
<gene>
    <name evidence="4" type="ORF">H1D41_06265</name>
</gene>
<dbReference type="Proteomes" id="UP000640583">
    <property type="component" value="Unassembled WGS sequence"/>
</dbReference>
<protein>
    <recommendedName>
        <fullName evidence="1">2-hydroxychromene-2-carboxylate isomerase</fullName>
        <ecNumber evidence="1">5.99.1.4</ecNumber>
    </recommendedName>
</protein>
<dbReference type="InterPro" id="IPR014440">
    <property type="entry name" value="HCCAis_GSTk"/>
</dbReference>
<dbReference type="GO" id="GO:0018845">
    <property type="term" value="F:2-hydroxychromene-2-carboxylate isomerase activity"/>
    <property type="evidence" value="ECO:0007669"/>
    <property type="project" value="UniProtKB-UniRule"/>
</dbReference>
<dbReference type="InterPro" id="IPR036249">
    <property type="entry name" value="Thioredoxin-like_sf"/>
</dbReference>
<evidence type="ECO:0000256" key="1">
    <source>
        <dbReference type="PIRNR" id="PIRNR006386"/>
    </source>
</evidence>
<dbReference type="InterPro" id="IPR044087">
    <property type="entry name" value="NahD-like"/>
</dbReference>
<proteinExistence type="inferred from homology"/>